<dbReference type="PANTHER" id="PTHR47506:SF6">
    <property type="entry name" value="HTH-TYPE TRANSCRIPTIONAL REPRESSOR NEMR"/>
    <property type="match status" value="1"/>
</dbReference>
<evidence type="ECO:0000256" key="2">
    <source>
        <dbReference type="ARBA" id="ARBA00023125"/>
    </source>
</evidence>
<protein>
    <submittedName>
        <fullName evidence="7">TetR family transcriptional regulator</fullName>
    </submittedName>
</protein>
<name>A0A4R5KA17_9MICC</name>
<dbReference type="RefSeq" id="WP_133206246.1">
    <property type="nucleotide sequence ID" value="NZ_SMRU01000031.1"/>
</dbReference>
<evidence type="ECO:0000256" key="3">
    <source>
        <dbReference type="ARBA" id="ARBA00023163"/>
    </source>
</evidence>
<proteinExistence type="predicted"/>
<dbReference type="Gene3D" id="1.10.357.10">
    <property type="entry name" value="Tetracycline Repressor, domain 2"/>
    <property type="match status" value="1"/>
</dbReference>
<dbReference type="PROSITE" id="PS50977">
    <property type="entry name" value="HTH_TETR_2"/>
    <property type="match status" value="1"/>
</dbReference>
<dbReference type="Proteomes" id="UP000295511">
    <property type="component" value="Unassembled WGS sequence"/>
</dbReference>
<keyword evidence="3" id="KW-0804">Transcription</keyword>
<dbReference type="InterPro" id="IPR001647">
    <property type="entry name" value="HTH_TetR"/>
</dbReference>
<keyword evidence="1" id="KW-0805">Transcription regulation</keyword>
<dbReference type="PANTHER" id="PTHR47506">
    <property type="entry name" value="TRANSCRIPTIONAL REGULATORY PROTEIN"/>
    <property type="match status" value="1"/>
</dbReference>
<dbReference type="AlphaFoldDB" id="A0A4R5KA17"/>
<evidence type="ECO:0000256" key="1">
    <source>
        <dbReference type="ARBA" id="ARBA00023015"/>
    </source>
</evidence>
<keyword evidence="8" id="KW-1185">Reference proteome</keyword>
<sequence length="233" mass="25505">MNEPDGPTGPVPPEERAGWNDSPVPDTSSPAASVPPLVRKRRFDPKRRDRIIDALLEIVAHRGVAGTSFRTVAAQANVPLGSMTYHFCSMQELLAAGFERFVEQSLARLEGRLRSTREPHEAIGALLTLVHEDATSDPPKHLAVSRELQALCVREPAFRTVAKTWFEGSARILQRHFDPLTAQVLPPLLDGLAFFWDYMAEGDTTASDIVAKLLPAPLPRGTCAPANDISPGW</sequence>
<dbReference type="SUPFAM" id="SSF46689">
    <property type="entry name" value="Homeodomain-like"/>
    <property type="match status" value="1"/>
</dbReference>
<evidence type="ECO:0000256" key="5">
    <source>
        <dbReference type="SAM" id="MobiDB-lite"/>
    </source>
</evidence>
<dbReference type="Pfam" id="PF00440">
    <property type="entry name" value="TetR_N"/>
    <property type="match status" value="1"/>
</dbReference>
<dbReference type="EMBL" id="SMRU01000031">
    <property type="protein sequence ID" value="TDF91288.1"/>
    <property type="molecule type" value="Genomic_DNA"/>
</dbReference>
<accession>A0A4R5KA17</accession>
<comment type="caution">
    <text evidence="7">The sequence shown here is derived from an EMBL/GenBank/DDBJ whole genome shotgun (WGS) entry which is preliminary data.</text>
</comment>
<dbReference type="InterPro" id="IPR009057">
    <property type="entry name" value="Homeodomain-like_sf"/>
</dbReference>
<evidence type="ECO:0000313" key="8">
    <source>
        <dbReference type="Proteomes" id="UP000295511"/>
    </source>
</evidence>
<feature type="DNA-binding region" description="H-T-H motif" evidence="4">
    <location>
        <begin position="68"/>
        <end position="87"/>
    </location>
</feature>
<organism evidence="7 8">
    <name type="scientific">Arthrobacter terricola</name>
    <dbReference type="NCBI Taxonomy" id="2547396"/>
    <lineage>
        <taxon>Bacteria</taxon>
        <taxon>Bacillati</taxon>
        <taxon>Actinomycetota</taxon>
        <taxon>Actinomycetes</taxon>
        <taxon>Micrococcales</taxon>
        <taxon>Micrococcaceae</taxon>
        <taxon>Arthrobacter</taxon>
    </lineage>
</organism>
<feature type="region of interest" description="Disordered" evidence="5">
    <location>
        <begin position="1"/>
        <end position="40"/>
    </location>
</feature>
<dbReference type="GO" id="GO:0003677">
    <property type="term" value="F:DNA binding"/>
    <property type="evidence" value="ECO:0007669"/>
    <property type="project" value="UniProtKB-UniRule"/>
</dbReference>
<reference evidence="7 8" key="1">
    <citation type="submission" date="2019-03" db="EMBL/GenBank/DDBJ databases">
        <title>Whole genome sequence of Arthrobacter sp JH1-1.</title>
        <authorList>
            <person name="Trinh H.N."/>
        </authorList>
    </citation>
    <scope>NUCLEOTIDE SEQUENCE [LARGE SCALE GENOMIC DNA]</scope>
    <source>
        <strain evidence="7 8">JH1-1</strain>
    </source>
</reference>
<dbReference type="OrthoDB" id="6929199at2"/>
<feature type="domain" description="HTH tetR-type" evidence="6">
    <location>
        <begin position="45"/>
        <end position="105"/>
    </location>
</feature>
<evidence type="ECO:0000256" key="4">
    <source>
        <dbReference type="PROSITE-ProRule" id="PRU00335"/>
    </source>
</evidence>
<evidence type="ECO:0000259" key="6">
    <source>
        <dbReference type="PROSITE" id="PS50977"/>
    </source>
</evidence>
<gene>
    <name evidence="7" type="ORF">E1809_21245</name>
</gene>
<evidence type="ECO:0000313" key="7">
    <source>
        <dbReference type="EMBL" id="TDF91288.1"/>
    </source>
</evidence>
<keyword evidence="2 4" id="KW-0238">DNA-binding</keyword>